<dbReference type="KEGG" id="ess:ATZ33_05515"/>
<dbReference type="SUPFAM" id="SSF54427">
    <property type="entry name" value="NTF2-like"/>
    <property type="match status" value="1"/>
</dbReference>
<dbReference type="InterPro" id="IPR032710">
    <property type="entry name" value="NTF2-like_dom_sf"/>
</dbReference>
<dbReference type="OrthoDB" id="9182871at2"/>
<evidence type="ECO:0000313" key="3">
    <source>
        <dbReference type="Proteomes" id="UP000065511"/>
    </source>
</evidence>
<reference evidence="1 3" key="2">
    <citation type="submission" date="2015-12" db="EMBL/GenBank/DDBJ databases">
        <authorList>
            <person name="Lauer A."/>
            <person name="Humrighouse B."/>
            <person name="Loparev V."/>
            <person name="Shewmaker P.L."/>
            <person name="Whitney A.M."/>
            <person name="McLaughlin R.W."/>
        </authorList>
    </citation>
    <scope>NUCLEOTIDE SEQUENCE [LARGE SCALE GENOMIC DNA]</scope>
    <source>
        <strain evidence="1 3">LMG 23085</strain>
    </source>
</reference>
<dbReference type="Proteomes" id="UP000065511">
    <property type="component" value="Chromosome"/>
</dbReference>
<dbReference type="EMBL" id="CP013614">
    <property type="protein sequence ID" value="ALS00845.1"/>
    <property type="molecule type" value="Genomic_DNA"/>
</dbReference>
<gene>
    <name evidence="1" type="ORF">ATZ33_05515</name>
    <name evidence="2" type="ORF">RV15_GL000470</name>
</gene>
<proteinExistence type="predicted"/>
<evidence type="ECO:0000313" key="1">
    <source>
        <dbReference type="EMBL" id="ALS00845.1"/>
    </source>
</evidence>
<evidence type="ECO:0000313" key="4">
    <source>
        <dbReference type="Proteomes" id="UP000183039"/>
    </source>
</evidence>
<accession>A0A0S3K968</accession>
<organism evidence="2 4">
    <name type="scientific">Enterococcus silesiacus</name>
    <dbReference type="NCBI Taxonomy" id="332949"/>
    <lineage>
        <taxon>Bacteria</taxon>
        <taxon>Bacillati</taxon>
        <taxon>Bacillota</taxon>
        <taxon>Bacilli</taxon>
        <taxon>Lactobacillales</taxon>
        <taxon>Enterococcaceae</taxon>
        <taxon>Enterococcus</taxon>
    </lineage>
</organism>
<evidence type="ECO:0000313" key="2">
    <source>
        <dbReference type="EMBL" id="OJG91586.1"/>
    </source>
</evidence>
<dbReference type="AlphaFoldDB" id="A0A0S3K968"/>
<dbReference type="Pfam" id="PF07366">
    <property type="entry name" value="SnoaL"/>
    <property type="match status" value="1"/>
</dbReference>
<sequence length="129" mass="15257">MDKSKRLIEAFFQDVRSGRNLQAAYDFMHQRVIAHQVQSENEYTVIRSPQDYIEHVQEMLECYGEFELDIQEILAEKNKVFVRWKQTGQTSEGKIIIQLASAIYLIKEGKISEYWIQIDRKGLEIQNET</sequence>
<keyword evidence="3" id="KW-1185">Reference proteome</keyword>
<dbReference type="GO" id="GO:0030638">
    <property type="term" value="P:polyketide metabolic process"/>
    <property type="evidence" value="ECO:0007669"/>
    <property type="project" value="InterPro"/>
</dbReference>
<dbReference type="Proteomes" id="UP000183039">
    <property type="component" value="Unassembled WGS sequence"/>
</dbReference>
<protein>
    <submittedName>
        <fullName evidence="1">Lipase</fullName>
    </submittedName>
</protein>
<dbReference type="RefSeq" id="WP_071877809.1">
    <property type="nucleotide sequence ID" value="NZ_JXLC01000012.1"/>
</dbReference>
<reference evidence="2 4" key="1">
    <citation type="submission" date="2014-12" db="EMBL/GenBank/DDBJ databases">
        <title>Draft genome sequences of 29 type strains of Enterococci.</title>
        <authorList>
            <person name="Zhong Z."/>
            <person name="Sun Z."/>
            <person name="Liu W."/>
            <person name="Zhang W."/>
            <person name="Zhang H."/>
        </authorList>
    </citation>
    <scope>NUCLEOTIDE SEQUENCE [LARGE SCALE GENOMIC DNA]</scope>
    <source>
        <strain evidence="2 4">DSM 22801</strain>
    </source>
</reference>
<dbReference type="InterPro" id="IPR009959">
    <property type="entry name" value="Cyclase_SnoaL-like"/>
</dbReference>
<dbReference type="Gene3D" id="3.10.450.50">
    <property type="match status" value="1"/>
</dbReference>
<dbReference type="EMBL" id="JXLC01000012">
    <property type="protein sequence ID" value="OJG91586.1"/>
    <property type="molecule type" value="Genomic_DNA"/>
</dbReference>
<name>A0A0S3K968_9ENTE</name>